<sequence>MVPYMQRGEAIPSRLAGTTPKTPRCLFCIAVNSVWILFLPNTEITEPKKIPNAQYDAIWSN</sequence>
<evidence type="ECO:0000313" key="2">
    <source>
        <dbReference type="Proteomes" id="UP000679179"/>
    </source>
</evidence>
<dbReference type="Proteomes" id="UP000679179">
    <property type="component" value="Unassembled WGS sequence"/>
</dbReference>
<comment type="caution">
    <text evidence="1">The sequence shown here is derived from an EMBL/GenBank/DDBJ whole genome shotgun (WGS) entry which is preliminary data.</text>
</comment>
<evidence type="ECO:0000313" key="1">
    <source>
        <dbReference type="EMBL" id="GIM28339.1"/>
    </source>
</evidence>
<keyword evidence="2" id="KW-1185">Reference proteome</keyword>
<organism evidence="1 2">
    <name type="scientific">Clostridium polyendosporum</name>
    <dbReference type="NCBI Taxonomy" id="69208"/>
    <lineage>
        <taxon>Bacteria</taxon>
        <taxon>Bacillati</taxon>
        <taxon>Bacillota</taxon>
        <taxon>Clostridia</taxon>
        <taxon>Eubacteriales</taxon>
        <taxon>Clostridiaceae</taxon>
        <taxon>Clostridium</taxon>
    </lineage>
</organism>
<protein>
    <submittedName>
        <fullName evidence="1">Uncharacterized protein</fullName>
    </submittedName>
</protein>
<reference evidence="1" key="1">
    <citation type="submission" date="2021-03" db="EMBL/GenBank/DDBJ databases">
        <title>Taxonomic study of Clostridium polyendosporum from meadow-gley soil under rice.</title>
        <authorList>
            <person name="Kobayashi H."/>
            <person name="Tanizawa Y."/>
            <person name="Yagura M."/>
        </authorList>
    </citation>
    <scope>NUCLEOTIDE SEQUENCE</scope>
    <source>
        <strain evidence="1">JCM 30710</strain>
    </source>
</reference>
<dbReference type="AlphaFoldDB" id="A0A919RYY1"/>
<name>A0A919RYY1_9CLOT</name>
<accession>A0A919RYY1</accession>
<proteinExistence type="predicted"/>
<gene>
    <name evidence="1" type="ORF">CPJCM30710_10050</name>
</gene>
<dbReference type="EMBL" id="BOPZ01000006">
    <property type="protein sequence ID" value="GIM28339.1"/>
    <property type="molecule type" value="Genomic_DNA"/>
</dbReference>